<dbReference type="EMBL" id="LR797330">
    <property type="protein sequence ID" value="CAB4203303.1"/>
    <property type="molecule type" value="Genomic_DNA"/>
</dbReference>
<evidence type="ECO:0000313" key="2">
    <source>
        <dbReference type="EMBL" id="CAB4183939.1"/>
    </source>
</evidence>
<protein>
    <submittedName>
        <fullName evidence="2">Uncharacterized protein</fullName>
    </submittedName>
</protein>
<evidence type="ECO:0000313" key="3">
    <source>
        <dbReference type="EMBL" id="CAB4203303.1"/>
    </source>
</evidence>
<name>A0A6J5QHB0_9CAUD</name>
<evidence type="ECO:0000313" key="1">
    <source>
        <dbReference type="EMBL" id="CAB4173441.1"/>
    </source>
</evidence>
<accession>A0A6J5QHB0</accession>
<sequence>MSKPMVLVTWADAHSGVATWTPIDSLDKDEMLVYTCGFLLATCDGGKPDHITIYQSRTMEDDIDHVLHIPVAMVRHIAICTPETLMK</sequence>
<gene>
    <name evidence="2" type="ORF">UFOVP1111_18</name>
    <name evidence="3" type="ORF">UFOVP1380_23</name>
    <name evidence="1" type="ORF">UFOVP943_23</name>
</gene>
<reference evidence="2" key="1">
    <citation type="submission" date="2020-05" db="EMBL/GenBank/DDBJ databases">
        <authorList>
            <person name="Chiriac C."/>
            <person name="Salcher M."/>
            <person name="Ghai R."/>
            <person name="Kavagutti S V."/>
        </authorList>
    </citation>
    <scope>NUCLEOTIDE SEQUENCE</scope>
</reference>
<dbReference type="EMBL" id="LR797058">
    <property type="protein sequence ID" value="CAB4183939.1"/>
    <property type="molecule type" value="Genomic_DNA"/>
</dbReference>
<dbReference type="EMBL" id="LR796901">
    <property type="protein sequence ID" value="CAB4173441.1"/>
    <property type="molecule type" value="Genomic_DNA"/>
</dbReference>
<organism evidence="2">
    <name type="scientific">uncultured Caudovirales phage</name>
    <dbReference type="NCBI Taxonomy" id="2100421"/>
    <lineage>
        <taxon>Viruses</taxon>
        <taxon>Duplodnaviria</taxon>
        <taxon>Heunggongvirae</taxon>
        <taxon>Uroviricota</taxon>
        <taxon>Caudoviricetes</taxon>
        <taxon>Peduoviridae</taxon>
        <taxon>Maltschvirus</taxon>
        <taxon>Maltschvirus maltsch</taxon>
    </lineage>
</organism>
<proteinExistence type="predicted"/>